<evidence type="ECO:0000256" key="5">
    <source>
        <dbReference type="ARBA" id="ARBA00022840"/>
    </source>
</evidence>
<dbReference type="GO" id="GO:0016887">
    <property type="term" value="F:ATP hydrolysis activity"/>
    <property type="evidence" value="ECO:0007669"/>
    <property type="project" value="InterPro"/>
</dbReference>
<keyword evidence="6 9" id="KW-1133">Transmembrane helix</keyword>
<keyword evidence="3 9" id="KW-0812">Transmembrane</keyword>
<dbReference type="CDD" id="cd18579">
    <property type="entry name" value="ABC_6TM_ABCC_D1"/>
    <property type="match status" value="1"/>
</dbReference>
<dbReference type="InterPro" id="IPR017871">
    <property type="entry name" value="ABC_transporter-like_CS"/>
</dbReference>
<dbReference type="GO" id="GO:0005524">
    <property type="term" value="F:ATP binding"/>
    <property type="evidence" value="ECO:0007669"/>
    <property type="project" value="UniProtKB-KW"/>
</dbReference>
<evidence type="ECO:0000256" key="2">
    <source>
        <dbReference type="ARBA" id="ARBA00022448"/>
    </source>
</evidence>
<dbReference type="InterPro" id="IPR036640">
    <property type="entry name" value="ABC1_TM_sf"/>
</dbReference>
<accession>A0A9P0CRA5</accession>
<keyword evidence="7 9" id="KW-0472">Membrane</keyword>
<dbReference type="GO" id="GO:0140359">
    <property type="term" value="F:ABC-type transporter activity"/>
    <property type="evidence" value="ECO:0007669"/>
    <property type="project" value="InterPro"/>
</dbReference>
<dbReference type="PANTHER" id="PTHR24223">
    <property type="entry name" value="ATP-BINDING CASSETTE SUB-FAMILY C"/>
    <property type="match status" value="1"/>
</dbReference>
<feature type="transmembrane region" description="Helical" evidence="9">
    <location>
        <begin position="343"/>
        <end position="364"/>
    </location>
</feature>
<evidence type="ECO:0000256" key="7">
    <source>
        <dbReference type="ARBA" id="ARBA00023136"/>
    </source>
</evidence>
<dbReference type="EMBL" id="OV651830">
    <property type="protein sequence ID" value="CAH1105143.1"/>
    <property type="molecule type" value="Genomic_DNA"/>
</dbReference>
<organism evidence="12 13">
    <name type="scientific">Psylliodes chrysocephalus</name>
    <dbReference type="NCBI Taxonomy" id="3402493"/>
    <lineage>
        <taxon>Eukaryota</taxon>
        <taxon>Metazoa</taxon>
        <taxon>Ecdysozoa</taxon>
        <taxon>Arthropoda</taxon>
        <taxon>Hexapoda</taxon>
        <taxon>Insecta</taxon>
        <taxon>Pterygota</taxon>
        <taxon>Neoptera</taxon>
        <taxon>Endopterygota</taxon>
        <taxon>Coleoptera</taxon>
        <taxon>Polyphaga</taxon>
        <taxon>Cucujiformia</taxon>
        <taxon>Chrysomeloidea</taxon>
        <taxon>Chrysomelidae</taxon>
        <taxon>Galerucinae</taxon>
        <taxon>Alticini</taxon>
        <taxon>Psylliodes</taxon>
    </lineage>
</organism>
<feature type="transmembrane region" description="Helical" evidence="9">
    <location>
        <begin position="891"/>
        <end position="910"/>
    </location>
</feature>
<keyword evidence="5" id="KW-0067">ATP-binding</keyword>
<dbReference type="InterPro" id="IPR003439">
    <property type="entry name" value="ABC_transporter-like_ATP-bd"/>
</dbReference>
<feature type="transmembrane region" description="Helical" evidence="9">
    <location>
        <begin position="976"/>
        <end position="997"/>
    </location>
</feature>
<evidence type="ECO:0000256" key="6">
    <source>
        <dbReference type="ARBA" id="ARBA00022989"/>
    </source>
</evidence>
<dbReference type="SUPFAM" id="SSF90123">
    <property type="entry name" value="ABC transporter transmembrane region"/>
    <property type="match status" value="2"/>
</dbReference>
<dbReference type="OrthoDB" id="6500128at2759"/>
<evidence type="ECO:0000256" key="4">
    <source>
        <dbReference type="ARBA" id="ARBA00022741"/>
    </source>
</evidence>
<proteinExistence type="predicted"/>
<feature type="transmembrane region" description="Helical" evidence="9">
    <location>
        <begin position="78"/>
        <end position="101"/>
    </location>
</feature>
<reference evidence="12" key="1">
    <citation type="submission" date="2022-01" db="EMBL/GenBank/DDBJ databases">
        <authorList>
            <person name="King R."/>
        </authorList>
    </citation>
    <scope>NUCLEOTIDE SEQUENCE</scope>
</reference>
<keyword evidence="4" id="KW-0547">Nucleotide-binding</keyword>
<sequence>MEEAGVKVADKKINPRDRTNIVSSLFFCWLIPYFVKGYKRELTEDDMYMHRKDHDSGDLGKKLEMRWKKHLENNKNPSFLRVLLGTFIYEVVLLNILSVVAEMIKMAQPFLISKLLLVYERMTSEGANEVYIYSSLIVLSQFLNVICTHKFILAMNQVAMKFRIASCSLIYRKSLKLSKSALAETTIGQMVNLLSNDVGRFDLAVHRLHYVYLAPIQTLVVMCLLYINIGLTALSGALFLLLSIPLQFWLGKKTSQYRLTVAGLTDERVRLMNEIIAGIQVIKMYTWEYPFAKIVEIVRLKEMKYVRLTSRIRAILMSMGLMMNRCAVAISIVVYAFTGNPLTASYAYTVTSFYELLYTLTMFFPQAISQGSEMYISLKRIQQFLLFDEIEFEKNTLTNSLVVHSKDLKPTLLPESLLKGPDANIKIKNASAKWLKSLPDNSLDDINLDIKAGDCVAVVGGVGSGKSTLLHVVMRELELQSGSVQIKGVVSYASQEPWLFGGSVRQNILFGQKFEQKRYDEVIRVCALRRDFTLFPHGDRTLVGERGVSLSGGQRARINLARAVYKEADIYLLDDPLSAVDAHVGKQLFDDCITSYLHTKCVILVTHQLQYLKKIEKIYLMNDGRIEISGSYEDIKKSNTEYSKLLANIEEEEEEQIRKKSRIAVVKQEEDEENDIQVLKREDKGTGKITGRVYISYARAGGHLFKVFLLIFCFILGQALDSVTEYYVTFWVNIEQWKSQHTPVSGISNFNEAITTNITLSSLNLTTLSPLIPEENPFEGWWLTPVFTSEYVAYFYSSIVILVVVIVILRSLAFYQWCMTASTQMHNKMFVNIVYSPMRFFNLNPSGRILNRFSKDIGTLDEILPMTLLDTVQIGLSVAAISLVIGSLTVWIFIPTLLIGVLFYIMRVVFLETSRDIKRVESVTRSPIYTHLAASLTGLTTIRAFKAQEILKDEFDKFQNLNSAAFFMYVGANRTFGFWLDFLCVIYVALVIVSLLFLKSEQFGGNMGLALTQAMGLTGMFQWGMRQWSELENQMTSVERVQEYADLKQEEDNTTYEPPADWPSNGEVEFSDMSLHYSPDDPPVLKNLSFTIKPNEKIGIVGRTGAGKSSLIQALFRLTYIDGKILLDGVDTKTVSLKKLRSKISIIPQEPVLFSGALRKNLDPFDEYKDEDLWNALDEVELKNAVNELPAGLDSKIAEGGSNFSVGQRQLVCLARAIVRNNKILVLDEATANIDPHTDGLIQTTIRKKFANCTVLTIAHRLHTIMDSDKVLVMDAGRSVEFDHPHTLLQDKQGIFYSLVQQTGRSTAKTLTAIAESSYNFENAQTS</sequence>
<dbReference type="FunFam" id="3.40.50.300:FF:000482">
    <property type="entry name" value="Multidrug resistance-associated protein member 4"/>
    <property type="match status" value="1"/>
</dbReference>
<evidence type="ECO:0000313" key="13">
    <source>
        <dbReference type="Proteomes" id="UP001153636"/>
    </source>
</evidence>
<feature type="domain" description="ABC transporter" evidence="10">
    <location>
        <begin position="425"/>
        <end position="648"/>
    </location>
</feature>
<feature type="transmembrane region" description="Helical" evidence="9">
    <location>
        <begin position="233"/>
        <end position="250"/>
    </location>
</feature>
<evidence type="ECO:0000256" key="1">
    <source>
        <dbReference type="ARBA" id="ARBA00004141"/>
    </source>
</evidence>
<dbReference type="InterPro" id="IPR050173">
    <property type="entry name" value="ABC_transporter_C-like"/>
</dbReference>
<dbReference type="PANTHER" id="PTHR24223:SF448">
    <property type="entry name" value="FI20146P1-RELATED"/>
    <property type="match status" value="1"/>
</dbReference>
<feature type="transmembrane region" description="Helical" evidence="9">
    <location>
        <begin position="863"/>
        <end position="885"/>
    </location>
</feature>
<feature type="transmembrane region" description="Helical" evidence="9">
    <location>
        <begin position="314"/>
        <end position="337"/>
    </location>
</feature>
<evidence type="ECO:0000313" key="12">
    <source>
        <dbReference type="EMBL" id="CAH1105143.1"/>
    </source>
</evidence>
<dbReference type="GO" id="GO:0016020">
    <property type="term" value="C:membrane"/>
    <property type="evidence" value="ECO:0007669"/>
    <property type="project" value="UniProtKB-SubCell"/>
</dbReference>
<protein>
    <submittedName>
        <fullName evidence="12">Uncharacterized protein</fullName>
    </submittedName>
</protein>
<feature type="transmembrane region" description="Helical" evidence="9">
    <location>
        <begin position="791"/>
        <end position="815"/>
    </location>
</feature>
<feature type="domain" description="ABC transmembrane type-1" evidence="11">
    <location>
        <begin position="96"/>
        <end position="373"/>
    </location>
</feature>
<dbReference type="FunFam" id="3.40.50.300:FF:000163">
    <property type="entry name" value="Multidrug resistance-associated protein member 4"/>
    <property type="match status" value="1"/>
</dbReference>
<evidence type="ECO:0000256" key="8">
    <source>
        <dbReference type="SAM" id="Coils"/>
    </source>
</evidence>
<dbReference type="PROSITE" id="PS50893">
    <property type="entry name" value="ABC_TRANSPORTER_2"/>
    <property type="match status" value="2"/>
</dbReference>
<dbReference type="CDD" id="cd03250">
    <property type="entry name" value="ABCC_MRP_domain1"/>
    <property type="match status" value="1"/>
</dbReference>
<feature type="domain" description="ABC transmembrane type-1" evidence="11">
    <location>
        <begin position="768"/>
        <end position="1033"/>
    </location>
</feature>
<evidence type="ECO:0000259" key="10">
    <source>
        <dbReference type="PROSITE" id="PS50893"/>
    </source>
</evidence>
<dbReference type="Pfam" id="PF00005">
    <property type="entry name" value="ABC_tran"/>
    <property type="match status" value="2"/>
</dbReference>
<keyword evidence="13" id="KW-1185">Reference proteome</keyword>
<dbReference type="InterPro" id="IPR011527">
    <property type="entry name" value="ABC1_TM_dom"/>
</dbReference>
<feature type="coiled-coil region" evidence="8">
    <location>
        <begin position="632"/>
        <end position="669"/>
    </location>
</feature>
<dbReference type="InterPro" id="IPR003593">
    <property type="entry name" value="AAA+_ATPase"/>
</dbReference>
<dbReference type="PROSITE" id="PS50929">
    <property type="entry name" value="ABC_TM1F"/>
    <property type="match status" value="2"/>
</dbReference>
<evidence type="ECO:0000259" key="11">
    <source>
        <dbReference type="PROSITE" id="PS50929"/>
    </source>
</evidence>
<dbReference type="CDD" id="cd03244">
    <property type="entry name" value="ABCC_MRP_domain2"/>
    <property type="match status" value="1"/>
</dbReference>
<feature type="transmembrane region" description="Helical" evidence="9">
    <location>
        <begin position="130"/>
        <end position="153"/>
    </location>
</feature>
<dbReference type="SMART" id="SM00382">
    <property type="entry name" value="AAA"/>
    <property type="match status" value="2"/>
</dbReference>
<evidence type="ECO:0000256" key="3">
    <source>
        <dbReference type="ARBA" id="ARBA00022692"/>
    </source>
</evidence>
<evidence type="ECO:0000256" key="9">
    <source>
        <dbReference type="SAM" id="Phobius"/>
    </source>
</evidence>
<dbReference type="Pfam" id="PF00664">
    <property type="entry name" value="ABC_membrane"/>
    <property type="match status" value="2"/>
</dbReference>
<feature type="domain" description="ABC transporter" evidence="10">
    <location>
        <begin position="1068"/>
        <end position="1301"/>
    </location>
</feature>
<dbReference type="FunFam" id="1.20.1560.10:FF:000026">
    <property type="entry name" value="Multidrug resistance-associated protein lethal(2)03659"/>
    <property type="match status" value="1"/>
</dbReference>
<dbReference type="SUPFAM" id="SSF52540">
    <property type="entry name" value="P-loop containing nucleoside triphosphate hydrolases"/>
    <property type="match status" value="2"/>
</dbReference>
<keyword evidence="2" id="KW-0813">Transport</keyword>
<name>A0A9P0CRA5_9CUCU</name>
<feature type="transmembrane region" description="Helical" evidence="9">
    <location>
        <begin position="210"/>
        <end position="227"/>
    </location>
</feature>
<dbReference type="InterPro" id="IPR044746">
    <property type="entry name" value="ABCC_6TM_D1"/>
</dbReference>
<dbReference type="Proteomes" id="UP001153636">
    <property type="component" value="Chromosome 18"/>
</dbReference>
<dbReference type="FunFam" id="1.20.1560.10:FF:000014">
    <property type="entry name" value="Multidrug resistance-associated protein member 4"/>
    <property type="match status" value="1"/>
</dbReference>
<comment type="subcellular location">
    <subcellularLocation>
        <location evidence="1">Membrane</location>
        <topology evidence="1">Multi-pass membrane protein</topology>
    </subcellularLocation>
</comment>
<dbReference type="Gene3D" id="3.40.50.300">
    <property type="entry name" value="P-loop containing nucleotide triphosphate hydrolases"/>
    <property type="match status" value="2"/>
</dbReference>
<gene>
    <name evidence="12" type="ORF">PSYICH_LOCUS6135</name>
</gene>
<dbReference type="PROSITE" id="PS00211">
    <property type="entry name" value="ABC_TRANSPORTER_1"/>
    <property type="match status" value="2"/>
</dbReference>
<dbReference type="InterPro" id="IPR027417">
    <property type="entry name" value="P-loop_NTPase"/>
</dbReference>
<feature type="transmembrane region" description="Helical" evidence="9">
    <location>
        <begin position="704"/>
        <end position="720"/>
    </location>
</feature>
<dbReference type="Gene3D" id="1.20.1560.10">
    <property type="entry name" value="ABC transporter type 1, transmembrane domain"/>
    <property type="match status" value="2"/>
</dbReference>
<keyword evidence="8" id="KW-0175">Coiled coil</keyword>